<protein>
    <submittedName>
        <fullName evidence="1">Uncharacterized protein</fullName>
    </submittedName>
</protein>
<accession>A0A8S0WH76</accession>
<organism evidence="1 2">
    <name type="scientific">Candidatus Methylobacter favarea</name>
    <dbReference type="NCBI Taxonomy" id="2707345"/>
    <lineage>
        <taxon>Bacteria</taxon>
        <taxon>Pseudomonadati</taxon>
        <taxon>Pseudomonadota</taxon>
        <taxon>Gammaproteobacteria</taxon>
        <taxon>Methylococcales</taxon>
        <taxon>Methylococcaceae</taxon>
        <taxon>Methylobacter</taxon>
    </lineage>
</organism>
<reference evidence="1 2" key="1">
    <citation type="submission" date="2020-02" db="EMBL/GenBank/DDBJ databases">
        <authorList>
            <person name="Hogendoorn C."/>
        </authorList>
    </citation>
    <scope>NUCLEOTIDE SEQUENCE [LARGE SCALE GENOMIC DNA]</scope>
    <source>
        <strain evidence="1">METHB21</strain>
    </source>
</reference>
<name>A0A8S0WH76_9GAMM</name>
<gene>
    <name evidence="1" type="ORF">METHB2_110088</name>
</gene>
<dbReference type="EMBL" id="CADCXN010000013">
    <property type="protein sequence ID" value="CAA9889589.1"/>
    <property type="molecule type" value="Genomic_DNA"/>
</dbReference>
<keyword evidence="2" id="KW-1185">Reference proteome</keyword>
<proteinExistence type="predicted"/>
<evidence type="ECO:0000313" key="2">
    <source>
        <dbReference type="Proteomes" id="UP000494216"/>
    </source>
</evidence>
<dbReference type="Proteomes" id="UP000494216">
    <property type="component" value="Unassembled WGS sequence"/>
</dbReference>
<sequence length="57" mass="6231">MRQTCEIFISPQEVALMLENKVSLITPKAGLLNVAEERGNAARACKTRGLSRCLVSL</sequence>
<evidence type="ECO:0000313" key="1">
    <source>
        <dbReference type="EMBL" id="CAA9889589.1"/>
    </source>
</evidence>
<comment type="caution">
    <text evidence="1">The sequence shown here is derived from an EMBL/GenBank/DDBJ whole genome shotgun (WGS) entry which is preliminary data.</text>
</comment>
<dbReference type="AlphaFoldDB" id="A0A8S0WH76"/>